<dbReference type="PANTHER" id="PTHR10302">
    <property type="entry name" value="SINGLE-STRANDED DNA-BINDING PROTEIN"/>
    <property type="match status" value="1"/>
</dbReference>
<sequence length="174" mass="19354">MLRNILKLSASASRTIRLTSTNEMSISIPRYNEASSQIQPDKKDVDRLFTTSNERHQQRRNHGFSVNRVELIGGVASDPAVRVTSSNSDFVSLQLATNVSQKKASGDVVEYTDFHEVLVFGKTATFVKDNVKKGHKLYITGRISNGDRVTPSGDKVKRVVIIADVVQFFGVRKD</sequence>
<accession>A0A0N4ZPN9</accession>
<keyword evidence="3" id="KW-1185">Reference proteome</keyword>
<keyword evidence="1 2" id="KW-0238">DNA-binding</keyword>
<dbReference type="PANTHER" id="PTHR10302:SF0">
    <property type="entry name" value="SINGLE-STRANDED DNA-BINDING PROTEIN, MITOCHONDRIAL"/>
    <property type="match status" value="1"/>
</dbReference>
<dbReference type="AlphaFoldDB" id="A0A0N4ZPN9"/>
<dbReference type="NCBIfam" id="TIGR00621">
    <property type="entry name" value="ssb"/>
    <property type="match status" value="1"/>
</dbReference>
<protein>
    <submittedName>
        <fullName evidence="4">Single-stranded DNA-binding protein</fullName>
    </submittedName>
</protein>
<dbReference type="InterPro" id="IPR000424">
    <property type="entry name" value="Primosome_PriB/ssb"/>
</dbReference>
<evidence type="ECO:0000256" key="2">
    <source>
        <dbReference type="PROSITE-ProRule" id="PRU00252"/>
    </source>
</evidence>
<dbReference type="WBParaSite" id="PTRK_0001049800.1">
    <property type="protein sequence ID" value="PTRK_0001049800.1"/>
    <property type="gene ID" value="PTRK_0001049800"/>
</dbReference>
<dbReference type="Gene3D" id="2.40.50.140">
    <property type="entry name" value="Nucleic acid-binding proteins"/>
    <property type="match status" value="1"/>
</dbReference>
<dbReference type="Pfam" id="PF00436">
    <property type="entry name" value="SSB"/>
    <property type="match status" value="1"/>
</dbReference>
<dbReference type="GO" id="GO:0042645">
    <property type="term" value="C:mitochondrial nucleoid"/>
    <property type="evidence" value="ECO:0007669"/>
    <property type="project" value="TreeGrafter"/>
</dbReference>
<proteinExistence type="predicted"/>
<dbReference type="STRING" id="131310.A0A0N4ZPN9"/>
<dbReference type="InterPro" id="IPR012340">
    <property type="entry name" value="NA-bd_OB-fold"/>
</dbReference>
<dbReference type="GO" id="GO:0003697">
    <property type="term" value="F:single-stranded DNA binding"/>
    <property type="evidence" value="ECO:0007669"/>
    <property type="project" value="InterPro"/>
</dbReference>
<evidence type="ECO:0000256" key="1">
    <source>
        <dbReference type="ARBA" id="ARBA00023125"/>
    </source>
</evidence>
<dbReference type="SUPFAM" id="SSF50249">
    <property type="entry name" value="Nucleic acid-binding proteins"/>
    <property type="match status" value="1"/>
</dbReference>
<reference evidence="4" key="1">
    <citation type="submission" date="2017-02" db="UniProtKB">
        <authorList>
            <consortium name="WormBaseParasite"/>
        </authorList>
    </citation>
    <scope>IDENTIFICATION</scope>
</reference>
<dbReference type="CDD" id="cd04496">
    <property type="entry name" value="SSB_OBF"/>
    <property type="match status" value="1"/>
</dbReference>
<dbReference type="InterPro" id="IPR011344">
    <property type="entry name" value="ssDNA-bd"/>
</dbReference>
<evidence type="ECO:0000313" key="3">
    <source>
        <dbReference type="Proteomes" id="UP000038045"/>
    </source>
</evidence>
<evidence type="ECO:0000313" key="4">
    <source>
        <dbReference type="WBParaSite" id="PTRK_0001049800.1"/>
    </source>
</evidence>
<name>A0A0N4ZPN9_PARTI</name>
<dbReference type="PROSITE" id="PS50935">
    <property type="entry name" value="SSB"/>
    <property type="match status" value="1"/>
</dbReference>
<dbReference type="Proteomes" id="UP000038045">
    <property type="component" value="Unplaced"/>
</dbReference>
<organism evidence="3 4">
    <name type="scientific">Parastrongyloides trichosuri</name>
    <name type="common">Possum-specific nematode worm</name>
    <dbReference type="NCBI Taxonomy" id="131310"/>
    <lineage>
        <taxon>Eukaryota</taxon>
        <taxon>Metazoa</taxon>
        <taxon>Ecdysozoa</taxon>
        <taxon>Nematoda</taxon>
        <taxon>Chromadorea</taxon>
        <taxon>Rhabditida</taxon>
        <taxon>Tylenchina</taxon>
        <taxon>Panagrolaimomorpha</taxon>
        <taxon>Strongyloidoidea</taxon>
        <taxon>Strongyloididae</taxon>
        <taxon>Parastrongyloides</taxon>
    </lineage>
</organism>
<dbReference type="GO" id="GO:0006264">
    <property type="term" value="P:mitochondrial DNA replication"/>
    <property type="evidence" value="ECO:0007669"/>
    <property type="project" value="TreeGrafter"/>
</dbReference>